<dbReference type="Gene3D" id="3.40.960.10">
    <property type="entry name" value="VSR Endonuclease"/>
    <property type="match status" value="1"/>
</dbReference>
<proteinExistence type="predicted"/>
<sequence>MRPPNVPSVLSQRPFRGTLAVADGLLTARQLKGPTWRRLLPDVYVHRDAALDRLTLFHAAALLLPAGAALSHGSAAYLLGAPDLGRSGAVHVTVPPPARLRGSDGLIVHRCRLSTAADDAIVFRGLPVTSPERTAFDLGRVPDPARAVIALDMLLYRRLIRESALRDIGHSRKGWPGIAPFRAAVALARRGAESPMETRLRLVVVRGGLPEPITQHTVLDRNGDPVGRLDLAYEAERVGLEYDGDQHRERERFRRDAVRLNRLRLAGWTVLRFTADDVLRHPDRVVRQVRATLKERNQ</sequence>
<organism evidence="2 3">
    <name type="scientific">Virgisporangium aliadipatigenens</name>
    <dbReference type="NCBI Taxonomy" id="741659"/>
    <lineage>
        <taxon>Bacteria</taxon>
        <taxon>Bacillati</taxon>
        <taxon>Actinomycetota</taxon>
        <taxon>Actinomycetes</taxon>
        <taxon>Micromonosporales</taxon>
        <taxon>Micromonosporaceae</taxon>
        <taxon>Virgisporangium</taxon>
    </lineage>
</organism>
<evidence type="ECO:0000313" key="2">
    <source>
        <dbReference type="EMBL" id="GIJ47451.1"/>
    </source>
</evidence>
<dbReference type="Proteomes" id="UP000619260">
    <property type="component" value="Unassembled WGS sequence"/>
</dbReference>
<name>A0A8J3YPB1_9ACTN</name>
<dbReference type="RefSeq" id="WP_203900964.1">
    <property type="nucleotide sequence ID" value="NZ_BOPF01000015.1"/>
</dbReference>
<protein>
    <recommendedName>
        <fullName evidence="1">DUF559 domain-containing protein</fullName>
    </recommendedName>
</protein>
<keyword evidence="3" id="KW-1185">Reference proteome</keyword>
<gene>
    <name evidence="2" type="ORF">Val02_43370</name>
</gene>
<dbReference type="InterPro" id="IPR011335">
    <property type="entry name" value="Restrct_endonuc-II-like"/>
</dbReference>
<dbReference type="AlphaFoldDB" id="A0A8J3YPB1"/>
<reference evidence="2" key="1">
    <citation type="submission" date="2021-01" db="EMBL/GenBank/DDBJ databases">
        <title>Whole genome shotgun sequence of Virgisporangium aliadipatigenens NBRC 105644.</title>
        <authorList>
            <person name="Komaki H."/>
            <person name="Tamura T."/>
        </authorList>
    </citation>
    <scope>NUCLEOTIDE SEQUENCE</scope>
    <source>
        <strain evidence="2">NBRC 105644</strain>
    </source>
</reference>
<evidence type="ECO:0000259" key="1">
    <source>
        <dbReference type="Pfam" id="PF04480"/>
    </source>
</evidence>
<evidence type="ECO:0000313" key="3">
    <source>
        <dbReference type="Proteomes" id="UP000619260"/>
    </source>
</evidence>
<feature type="domain" description="DUF559" evidence="1">
    <location>
        <begin position="230"/>
        <end position="293"/>
    </location>
</feature>
<accession>A0A8J3YPB1</accession>
<dbReference type="SUPFAM" id="SSF52980">
    <property type="entry name" value="Restriction endonuclease-like"/>
    <property type="match status" value="1"/>
</dbReference>
<comment type="caution">
    <text evidence="2">The sequence shown here is derived from an EMBL/GenBank/DDBJ whole genome shotgun (WGS) entry which is preliminary data.</text>
</comment>
<dbReference type="InterPro" id="IPR007569">
    <property type="entry name" value="DUF559"/>
</dbReference>
<dbReference type="EMBL" id="BOPF01000015">
    <property type="protein sequence ID" value="GIJ47451.1"/>
    <property type="molecule type" value="Genomic_DNA"/>
</dbReference>
<dbReference type="Pfam" id="PF04480">
    <property type="entry name" value="DUF559"/>
    <property type="match status" value="1"/>
</dbReference>